<evidence type="ECO:0000256" key="1">
    <source>
        <dbReference type="ARBA" id="ARBA00022490"/>
    </source>
</evidence>
<keyword evidence="2 5" id="KW-0690">Ribosome biogenesis</keyword>
<dbReference type="Proteomes" id="UP000433181">
    <property type="component" value="Unassembled WGS sequence"/>
</dbReference>
<dbReference type="GO" id="GO:0005840">
    <property type="term" value="C:ribosome"/>
    <property type="evidence" value="ECO:0007669"/>
    <property type="project" value="InterPro"/>
</dbReference>
<organism evidence="8 9">
    <name type="scientific">Anaerovibrio slackiae</name>
    <dbReference type="NCBI Taxonomy" id="2652309"/>
    <lineage>
        <taxon>Bacteria</taxon>
        <taxon>Bacillati</taxon>
        <taxon>Bacillota</taxon>
        <taxon>Negativicutes</taxon>
        <taxon>Selenomonadales</taxon>
        <taxon>Selenomonadaceae</taxon>
        <taxon>Anaerovibrio</taxon>
    </lineage>
</organism>
<dbReference type="InterPro" id="IPR036976">
    <property type="entry name" value="RimM_N_sf"/>
</dbReference>
<comment type="subcellular location">
    <subcellularLocation>
        <location evidence="5">Cytoplasm</location>
    </subcellularLocation>
</comment>
<dbReference type="NCBIfam" id="TIGR02273">
    <property type="entry name" value="16S_RimM"/>
    <property type="match status" value="1"/>
</dbReference>
<dbReference type="PANTHER" id="PTHR33692">
    <property type="entry name" value="RIBOSOME MATURATION FACTOR RIMM"/>
    <property type="match status" value="1"/>
</dbReference>
<comment type="subunit">
    <text evidence="5">Binds ribosomal protein uS19.</text>
</comment>
<dbReference type="HAMAP" id="MF_00014">
    <property type="entry name" value="Ribosome_mat_RimM"/>
    <property type="match status" value="1"/>
</dbReference>
<evidence type="ECO:0000313" key="8">
    <source>
        <dbReference type="EMBL" id="MSU07512.1"/>
    </source>
</evidence>
<evidence type="ECO:0000259" key="7">
    <source>
        <dbReference type="Pfam" id="PF24986"/>
    </source>
</evidence>
<feature type="domain" description="RimM N-terminal" evidence="6">
    <location>
        <begin position="22"/>
        <end position="99"/>
    </location>
</feature>
<dbReference type="GO" id="GO:0043022">
    <property type="term" value="F:ribosome binding"/>
    <property type="evidence" value="ECO:0007669"/>
    <property type="project" value="InterPro"/>
</dbReference>
<dbReference type="AlphaFoldDB" id="A0A6I2UEI6"/>
<reference evidence="8 9" key="1">
    <citation type="submission" date="2019-08" db="EMBL/GenBank/DDBJ databases">
        <title>In-depth cultivation of the pig gut microbiome towards novel bacterial diversity and tailored functional studies.</title>
        <authorList>
            <person name="Wylensek D."/>
            <person name="Hitch T.C.A."/>
            <person name="Clavel T."/>
        </authorList>
    </citation>
    <scope>NUCLEOTIDE SEQUENCE [LARGE SCALE GENOMIC DNA]</scope>
    <source>
        <strain evidence="8 9">WCA-693-APC-5D-A</strain>
    </source>
</reference>
<evidence type="ECO:0000259" key="6">
    <source>
        <dbReference type="Pfam" id="PF01782"/>
    </source>
</evidence>
<evidence type="ECO:0000256" key="2">
    <source>
        <dbReference type="ARBA" id="ARBA00022517"/>
    </source>
</evidence>
<keyword evidence="9" id="KW-1185">Reference proteome</keyword>
<evidence type="ECO:0000256" key="4">
    <source>
        <dbReference type="ARBA" id="ARBA00023186"/>
    </source>
</evidence>
<dbReference type="RefSeq" id="WP_154405102.1">
    <property type="nucleotide sequence ID" value="NZ_JAQXJM010000193.1"/>
</dbReference>
<keyword evidence="4 5" id="KW-0143">Chaperone</keyword>
<evidence type="ECO:0000313" key="9">
    <source>
        <dbReference type="Proteomes" id="UP000433181"/>
    </source>
</evidence>
<dbReference type="SUPFAM" id="SSF50346">
    <property type="entry name" value="PRC-barrel domain"/>
    <property type="match status" value="1"/>
</dbReference>
<comment type="function">
    <text evidence="5">An accessory protein needed during the final step in the assembly of 30S ribosomal subunit, possibly for assembly of the head region. Essential for efficient processing of 16S rRNA. May be needed both before and after RbfA during the maturation of 16S rRNA. It has affinity for free ribosomal 30S subunits but not for 70S ribosomes.</text>
</comment>
<accession>A0A6I2UEI6</accession>
<keyword evidence="1 5" id="KW-0963">Cytoplasm</keyword>
<dbReference type="InterPro" id="IPR011961">
    <property type="entry name" value="RimM"/>
</dbReference>
<dbReference type="GeneID" id="96777422"/>
<evidence type="ECO:0000256" key="5">
    <source>
        <dbReference type="HAMAP-Rule" id="MF_00014"/>
    </source>
</evidence>
<dbReference type="GO" id="GO:0006364">
    <property type="term" value="P:rRNA processing"/>
    <property type="evidence" value="ECO:0007669"/>
    <property type="project" value="UniProtKB-UniRule"/>
</dbReference>
<sequence>MIRSSQSAAKKNRAADKGDRIVIGKAGAPHGVRGEMRVIPLTDFPERFQELEHVYVGDELMDVEDCWYHKQFVIMKLKQCPHREAAALLTGKLLYVDKSEAMPLEEGEYYTFDIIGLEVFDLEGESLGFVTEVLKTGSNDVYVVSRKGQAKQILVPALKAVVKEINVPEGRMVVDLPEEA</sequence>
<name>A0A6I2UEI6_9FIRM</name>
<dbReference type="InterPro" id="IPR002676">
    <property type="entry name" value="RimM_N"/>
</dbReference>
<dbReference type="Gene3D" id="2.40.30.60">
    <property type="entry name" value="RimM"/>
    <property type="match status" value="1"/>
</dbReference>
<comment type="domain">
    <text evidence="5">The PRC barrel domain binds ribosomal protein uS19.</text>
</comment>
<dbReference type="Gene3D" id="2.30.30.240">
    <property type="entry name" value="PRC-barrel domain"/>
    <property type="match status" value="1"/>
</dbReference>
<keyword evidence="3 5" id="KW-0698">rRNA processing</keyword>
<proteinExistence type="inferred from homology"/>
<protein>
    <recommendedName>
        <fullName evidence="5">Ribosome maturation factor RimM</fullName>
    </recommendedName>
</protein>
<gene>
    <name evidence="5 8" type="primary">rimM</name>
    <name evidence="8" type="ORF">FYJ84_00670</name>
</gene>
<dbReference type="PANTHER" id="PTHR33692:SF1">
    <property type="entry name" value="RIBOSOME MATURATION FACTOR RIMM"/>
    <property type="match status" value="1"/>
</dbReference>
<comment type="similarity">
    <text evidence="5">Belongs to the RimM family.</text>
</comment>
<feature type="domain" description="Ribosome maturation factor RimM PRC barrel" evidence="7">
    <location>
        <begin position="112"/>
        <end position="179"/>
    </location>
</feature>
<dbReference type="InterPro" id="IPR056792">
    <property type="entry name" value="PRC_RimM"/>
</dbReference>
<dbReference type="InterPro" id="IPR011033">
    <property type="entry name" value="PRC_barrel-like_sf"/>
</dbReference>
<dbReference type="GO" id="GO:0005737">
    <property type="term" value="C:cytoplasm"/>
    <property type="evidence" value="ECO:0007669"/>
    <property type="project" value="UniProtKB-SubCell"/>
</dbReference>
<dbReference type="EMBL" id="VUNR01000001">
    <property type="protein sequence ID" value="MSU07512.1"/>
    <property type="molecule type" value="Genomic_DNA"/>
</dbReference>
<dbReference type="Pfam" id="PF01782">
    <property type="entry name" value="RimM"/>
    <property type="match status" value="1"/>
</dbReference>
<dbReference type="InterPro" id="IPR009000">
    <property type="entry name" value="Transl_B-barrel_sf"/>
</dbReference>
<dbReference type="SUPFAM" id="SSF50447">
    <property type="entry name" value="Translation proteins"/>
    <property type="match status" value="1"/>
</dbReference>
<dbReference type="GO" id="GO:0042274">
    <property type="term" value="P:ribosomal small subunit biogenesis"/>
    <property type="evidence" value="ECO:0007669"/>
    <property type="project" value="UniProtKB-UniRule"/>
</dbReference>
<comment type="caution">
    <text evidence="8">The sequence shown here is derived from an EMBL/GenBank/DDBJ whole genome shotgun (WGS) entry which is preliminary data.</text>
</comment>
<dbReference type="Pfam" id="PF24986">
    <property type="entry name" value="PRC_RimM"/>
    <property type="match status" value="1"/>
</dbReference>
<evidence type="ECO:0000256" key="3">
    <source>
        <dbReference type="ARBA" id="ARBA00022552"/>
    </source>
</evidence>